<dbReference type="RefSeq" id="WP_116176783.1">
    <property type="nucleotide sequence ID" value="NZ_CP144375.1"/>
</dbReference>
<keyword evidence="1" id="KW-1133">Transmembrane helix</keyword>
<organism evidence="2 3">
    <name type="scientific">Kutzneria buriramensis</name>
    <dbReference type="NCBI Taxonomy" id="1045776"/>
    <lineage>
        <taxon>Bacteria</taxon>
        <taxon>Bacillati</taxon>
        <taxon>Actinomycetota</taxon>
        <taxon>Actinomycetes</taxon>
        <taxon>Pseudonocardiales</taxon>
        <taxon>Pseudonocardiaceae</taxon>
        <taxon>Kutzneria</taxon>
    </lineage>
</organism>
<sequence length="287" mass="29291">MNLLVAVPAAVGGAAFFGLTSALQHRATQQVRQRDALQPGLLVDLAQQRVWLLSLVANAFGVILQWVALTTGPLVLVQPLLVTGLLFGVLFSGSFDRVVLLGAGLCVAGLAAFLLVAQPTGDSQEMTLGAVLPLAIGLAAILAICLAVAAHRPGNTRALALAVAAGVLYGVSAGLAKLAAEELSQGILVMLTHWPIYAVAVCGPVGFLLSQNAFQAERALAPALAVITILDPLVGIGIGIMWLGEALRSGPGPIVGQVLALAALSGGVFVLSRRAPQAAAKEAECQR</sequence>
<name>A0A3E0HGF0_9PSEU</name>
<feature type="transmembrane region" description="Helical" evidence="1">
    <location>
        <begin position="98"/>
        <end position="118"/>
    </location>
</feature>
<feature type="transmembrane region" description="Helical" evidence="1">
    <location>
        <begin position="130"/>
        <end position="151"/>
    </location>
</feature>
<reference evidence="2 3" key="1">
    <citation type="submission" date="2018-08" db="EMBL/GenBank/DDBJ databases">
        <title>Genomic Encyclopedia of Archaeal and Bacterial Type Strains, Phase II (KMG-II): from individual species to whole genera.</title>
        <authorList>
            <person name="Goeker M."/>
        </authorList>
    </citation>
    <scope>NUCLEOTIDE SEQUENCE [LARGE SCALE GENOMIC DNA]</scope>
    <source>
        <strain evidence="2 3">DSM 45791</strain>
    </source>
</reference>
<proteinExistence type="predicted"/>
<feature type="transmembrane region" description="Helical" evidence="1">
    <location>
        <begin position="158"/>
        <end position="180"/>
    </location>
</feature>
<evidence type="ECO:0000256" key="1">
    <source>
        <dbReference type="SAM" id="Phobius"/>
    </source>
</evidence>
<feature type="transmembrane region" description="Helical" evidence="1">
    <location>
        <begin position="74"/>
        <end position="91"/>
    </location>
</feature>
<accession>A0A3E0HGF0</accession>
<gene>
    <name evidence="2" type="ORF">BCF44_108361</name>
</gene>
<dbReference type="Proteomes" id="UP000256269">
    <property type="component" value="Unassembled WGS sequence"/>
</dbReference>
<keyword evidence="1" id="KW-0812">Transmembrane</keyword>
<comment type="caution">
    <text evidence="2">The sequence shown here is derived from an EMBL/GenBank/DDBJ whole genome shotgun (WGS) entry which is preliminary data.</text>
</comment>
<dbReference type="OrthoDB" id="3822427at2"/>
<feature type="transmembrane region" description="Helical" evidence="1">
    <location>
        <begin position="50"/>
        <end position="68"/>
    </location>
</feature>
<keyword evidence="3" id="KW-1185">Reference proteome</keyword>
<dbReference type="AlphaFoldDB" id="A0A3E0HGF0"/>
<dbReference type="NCBIfam" id="NF038012">
    <property type="entry name" value="DMT_1"/>
    <property type="match status" value="1"/>
</dbReference>
<dbReference type="EMBL" id="QUNO01000008">
    <property type="protein sequence ID" value="REH44880.1"/>
    <property type="molecule type" value="Genomic_DNA"/>
</dbReference>
<protein>
    <recommendedName>
        <fullName evidence="4">Magnesium transporter NIPA</fullName>
    </recommendedName>
</protein>
<keyword evidence="1" id="KW-0472">Membrane</keyword>
<feature type="transmembrane region" description="Helical" evidence="1">
    <location>
        <begin position="221"/>
        <end position="242"/>
    </location>
</feature>
<dbReference type="PANTHER" id="PTHR40761:SF1">
    <property type="entry name" value="CONSERVED INTEGRAL MEMBRANE ALANINE VALINE AND LEUCINE RICH PROTEIN-RELATED"/>
    <property type="match status" value="1"/>
</dbReference>
<feature type="transmembrane region" description="Helical" evidence="1">
    <location>
        <begin position="254"/>
        <end position="271"/>
    </location>
</feature>
<evidence type="ECO:0000313" key="2">
    <source>
        <dbReference type="EMBL" id="REH44880.1"/>
    </source>
</evidence>
<evidence type="ECO:0000313" key="3">
    <source>
        <dbReference type="Proteomes" id="UP000256269"/>
    </source>
</evidence>
<dbReference type="PANTHER" id="PTHR40761">
    <property type="entry name" value="CONSERVED INTEGRAL MEMBRANE ALANINE VALINE AND LEUCINE RICH PROTEIN-RELATED"/>
    <property type="match status" value="1"/>
</dbReference>
<feature type="transmembrane region" description="Helical" evidence="1">
    <location>
        <begin position="186"/>
        <end position="209"/>
    </location>
</feature>
<evidence type="ECO:0008006" key="4">
    <source>
        <dbReference type="Google" id="ProtNLM"/>
    </source>
</evidence>
<feature type="transmembrane region" description="Helical" evidence="1">
    <location>
        <begin position="6"/>
        <end position="24"/>
    </location>
</feature>